<dbReference type="AlphaFoldDB" id="A0A1T4V2Q4"/>
<gene>
    <name evidence="8" type="ORF">SAMN02745213_00637</name>
</gene>
<reference evidence="9" key="1">
    <citation type="submission" date="2017-02" db="EMBL/GenBank/DDBJ databases">
        <authorList>
            <person name="Varghese N."/>
            <person name="Submissions S."/>
        </authorList>
    </citation>
    <scope>NUCLEOTIDE SEQUENCE [LARGE SCALE GENOMIC DNA]</scope>
    <source>
        <strain evidence="9">DSM 3072</strain>
    </source>
</reference>
<organism evidence="8 9">
    <name type="scientific">Succinivibrio dextrinosolvens DSM 3072</name>
    <dbReference type="NCBI Taxonomy" id="1123324"/>
    <lineage>
        <taxon>Bacteria</taxon>
        <taxon>Pseudomonadati</taxon>
        <taxon>Pseudomonadota</taxon>
        <taxon>Gammaproteobacteria</taxon>
        <taxon>Aeromonadales</taxon>
        <taxon>Succinivibrionaceae</taxon>
        <taxon>Succinivibrio</taxon>
    </lineage>
</organism>
<evidence type="ECO:0000256" key="2">
    <source>
        <dbReference type="ARBA" id="ARBA00022679"/>
    </source>
</evidence>
<proteinExistence type="inferred from homology"/>
<keyword evidence="9" id="KW-1185">Reference proteome</keyword>
<comment type="function">
    <text evidence="3">Protein-arginine rhamnosyltransferase that catalyzes the transfer of a single rhamnose to elongation factor P (EF-P) on 'Lys-32', a modification required for EF-P-dependent rescue of polyproline stalled ribosomes.</text>
</comment>
<keyword evidence="2" id="KW-0808">Transferase</keyword>
<protein>
    <recommendedName>
        <fullName evidence="5">Protein-arginine rhamnosyltransferase</fullName>
    </recommendedName>
    <alternativeName>
        <fullName evidence="6">EF-P arginine rhamnosyltransferase</fullName>
    </alternativeName>
</protein>
<evidence type="ECO:0000313" key="9">
    <source>
        <dbReference type="Proteomes" id="UP000242432"/>
    </source>
</evidence>
<sequence>MKLIDVFCDVIDNFGDAGVCLRLCRDFSKKNFEVRLFCNNVNILNKITNSEDNSNRFLSLLSWSDNISSYTPSEVVIQAFSVRLPEELIKKIKTKKSIVVNLEYLTAEPFAEDCHKLPSYSDGIESYFFFPGFTKKTGGVVIEESFLNKIKKKKSEESKSITLFSYENEKVKTVVNSLSKKNLILNIFEGKGLNNFNNLFKLNLKTGDQFKLNEITVNVLPMVSQDEYDSYLIDSYINLVRGEDSIVRAMLTGNPFLWHIYPQEENAHKVKIDALFDRMNEVCTNKDDVERLRKITLSYNGFSDYLNNIDLLDFYDSWKRLSEEWSSHLISLGSLTDNLIEFLKTKTDF</sequence>
<evidence type="ECO:0000256" key="1">
    <source>
        <dbReference type="ARBA" id="ARBA00022676"/>
    </source>
</evidence>
<dbReference type="GO" id="GO:0106361">
    <property type="term" value="F:protein-arginine rhamnosyltransferase activity"/>
    <property type="evidence" value="ECO:0007669"/>
    <property type="project" value="InterPro"/>
</dbReference>
<evidence type="ECO:0000256" key="6">
    <source>
        <dbReference type="ARBA" id="ARBA00030025"/>
    </source>
</evidence>
<name>A0A1T4V2Q4_9GAMM</name>
<evidence type="ECO:0000256" key="7">
    <source>
        <dbReference type="ARBA" id="ARBA00048472"/>
    </source>
</evidence>
<comment type="similarity">
    <text evidence="4">Belongs to the glycosyltransferase 104 family.</text>
</comment>
<evidence type="ECO:0000313" key="8">
    <source>
        <dbReference type="EMBL" id="SKA59235.1"/>
    </source>
</evidence>
<evidence type="ECO:0000256" key="4">
    <source>
        <dbReference type="ARBA" id="ARBA00024346"/>
    </source>
</evidence>
<keyword evidence="1" id="KW-0328">Glycosyltransferase</keyword>
<evidence type="ECO:0000256" key="3">
    <source>
        <dbReference type="ARBA" id="ARBA00024303"/>
    </source>
</evidence>
<dbReference type="Proteomes" id="UP000242432">
    <property type="component" value="Unassembled WGS sequence"/>
</dbReference>
<dbReference type="EMBL" id="FUXX01000007">
    <property type="protein sequence ID" value="SKA59235.1"/>
    <property type="molecule type" value="Genomic_DNA"/>
</dbReference>
<dbReference type="Pfam" id="PF10093">
    <property type="entry name" value="EarP"/>
    <property type="match status" value="1"/>
</dbReference>
<dbReference type="InterPro" id="IPR016633">
    <property type="entry name" value="EarP"/>
</dbReference>
<accession>A0A1T4V2Q4</accession>
<comment type="catalytic activity">
    <reaction evidence="7">
        <text>dTDP-beta-L-rhamnose + L-arginyl-[protein] = N(omega)-(alpha-L-rhamnosyl)-L-arginyl-[protein] + dTDP + H(+)</text>
        <dbReference type="Rhea" id="RHEA:66692"/>
        <dbReference type="Rhea" id="RHEA-COMP:10532"/>
        <dbReference type="Rhea" id="RHEA-COMP:17096"/>
        <dbReference type="ChEBI" id="CHEBI:15378"/>
        <dbReference type="ChEBI" id="CHEBI:29965"/>
        <dbReference type="ChEBI" id="CHEBI:57510"/>
        <dbReference type="ChEBI" id="CHEBI:58369"/>
        <dbReference type="ChEBI" id="CHEBI:167445"/>
    </reaction>
    <physiologicalReaction direction="left-to-right" evidence="7">
        <dbReference type="Rhea" id="RHEA:66693"/>
    </physiologicalReaction>
</comment>
<evidence type="ECO:0000256" key="5">
    <source>
        <dbReference type="ARBA" id="ARBA00024416"/>
    </source>
</evidence>
<dbReference type="STRING" id="83771.SAMN02910357_02609"/>